<feature type="region of interest" description="Disordered" evidence="1">
    <location>
        <begin position="1"/>
        <end position="29"/>
    </location>
</feature>
<feature type="region of interest" description="Disordered" evidence="1">
    <location>
        <begin position="45"/>
        <end position="70"/>
    </location>
</feature>
<evidence type="ECO:0000256" key="1">
    <source>
        <dbReference type="SAM" id="MobiDB-lite"/>
    </source>
</evidence>
<keyword evidence="3" id="KW-1185">Reference proteome</keyword>
<comment type="caution">
    <text evidence="2">The sequence shown here is derived from an EMBL/GenBank/DDBJ whole genome shotgun (WGS) entry which is preliminary data.</text>
</comment>
<dbReference type="Proteomes" id="UP001157418">
    <property type="component" value="Unassembled WGS sequence"/>
</dbReference>
<sequence>MLQFSFEEIEVSDDEEDQEDEGNELSENEFENFIQQSISFLEEDRTARKPPQIVPIDTEPPSGSDLEDSPHALLPRKCKRRYPRPGVLITDQDVQSPIVEEEFILTEGAQASGSSFELPELDISKGKSKLPESKFVDVALLQNRVFVLEQSSAEKDLIIGKHDIRISELEKENSIKDAKISELQANLGGLTTLFFDLQQRLHQNFGDEFQPLSAEREKITASSSGPANPTPQSTSEKLQDLLWMPILIHSYPLVLLLLKKGEGRKLELSS</sequence>
<accession>A0AAU9LTN6</accession>
<proteinExistence type="predicted"/>
<evidence type="ECO:0000313" key="2">
    <source>
        <dbReference type="EMBL" id="CAH1415773.1"/>
    </source>
</evidence>
<organism evidence="2 3">
    <name type="scientific">Lactuca virosa</name>
    <dbReference type="NCBI Taxonomy" id="75947"/>
    <lineage>
        <taxon>Eukaryota</taxon>
        <taxon>Viridiplantae</taxon>
        <taxon>Streptophyta</taxon>
        <taxon>Embryophyta</taxon>
        <taxon>Tracheophyta</taxon>
        <taxon>Spermatophyta</taxon>
        <taxon>Magnoliopsida</taxon>
        <taxon>eudicotyledons</taxon>
        <taxon>Gunneridae</taxon>
        <taxon>Pentapetalae</taxon>
        <taxon>asterids</taxon>
        <taxon>campanulids</taxon>
        <taxon>Asterales</taxon>
        <taxon>Asteraceae</taxon>
        <taxon>Cichorioideae</taxon>
        <taxon>Cichorieae</taxon>
        <taxon>Lactucinae</taxon>
        <taxon>Lactuca</taxon>
    </lineage>
</organism>
<dbReference type="EMBL" id="CAKMRJ010000002">
    <property type="protein sequence ID" value="CAH1415773.1"/>
    <property type="molecule type" value="Genomic_DNA"/>
</dbReference>
<reference evidence="2 3" key="1">
    <citation type="submission" date="2022-01" db="EMBL/GenBank/DDBJ databases">
        <authorList>
            <person name="Xiong W."/>
            <person name="Schranz E."/>
        </authorList>
    </citation>
    <scope>NUCLEOTIDE SEQUENCE [LARGE SCALE GENOMIC DNA]</scope>
</reference>
<dbReference type="AlphaFoldDB" id="A0AAU9LTN6"/>
<feature type="compositionally biased region" description="Acidic residues" evidence="1">
    <location>
        <begin position="7"/>
        <end position="29"/>
    </location>
</feature>
<name>A0AAU9LTN6_9ASTR</name>
<protein>
    <submittedName>
        <fullName evidence="2">Uncharacterized protein</fullName>
    </submittedName>
</protein>
<gene>
    <name evidence="2" type="ORF">LVIROSA_LOCUS3594</name>
</gene>
<evidence type="ECO:0000313" key="3">
    <source>
        <dbReference type="Proteomes" id="UP001157418"/>
    </source>
</evidence>